<evidence type="ECO:0000256" key="7">
    <source>
        <dbReference type="ARBA" id="ARBA00047647"/>
    </source>
</evidence>
<dbReference type="AlphaFoldDB" id="A0A2N0ZBR3"/>
<evidence type="ECO:0000256" key="8">
    <source>
        <dbReference type="ARBA" id="ARBA00060590"/>
    </source>
</evidence>
<feature type="binding site" evidence="11">
    <location>
        <position position="231"/>
    </location>
    <ligand>
        <name>substrate</name>
    </ligand>
</feature>
<dbReference type="FunFam" id="3.20.20.140:FF:000004">
    <property type="entry name" value="N-acetylglucosamine-6-phosphate deacetylase"/>
    <property type="match status" value="1"/>
</dbReference>
<dbReference type="PIRSF" id="PIRSF038994">
    <property type="entry name" value="NagA"/>
    <property type="match status" value="1"/>
</dbReference>
<dbReference type="NCBIfam" id="TIGR00221">
    <property type="entry name" value="nagA"/>
    <property type="match status" value="1"/>
</dbReference>
<gene>
    <name evidence="14" type="primary">nagA</name>
    <name evidence="14" type="ORF">CWS20_21785</name>
</gene>
<dbReference type="EC" id="3.5.1.25" evidence="2"/>
<keyword evidence="4 12" id="KW-0479">Metal-binding</keyword>
<evidence type="ECO:0000256" key="6">
    <source>
        <dbReference type="ARBA" id="ARBA00023277"/>
    </source>
</evidence>
<keyword evidence="15" id="KW-1185">Reference proteome</keyword>
<dbReference type="InterPro" id="IPR006680">
    <property type="entry name" value="Amidohydro-rel"/>
</dbReference>
<proteinExistence type="inferred from homology"/>
<dbReference type="SUPFAM" id="SSF51338">
    <property type="entry name" value="Composite domain of metallo-dependent hydrolases"/>
    <property type="match status" value="1"/>
</dbReference>
<dbReference type="PANTHER" id="PTHR11113">
    <property type="entry name" value="N-ACETYLGLUCOSAMINE-6-PHOSPHATE DEACETYLASE"/>
    <property type="match status" value="1"/>
</dbReference>
<comment type="catalytic activity">
    <reaction evidence="7">
        <text>N-acetyl-D-glucosamine 6-phosphate + H2O = D-glucosamine 6-phosphate + acetate</text>
        <dbReference type="Rhea" id="RHEA:22936"/>
        <dbReference type="ChEBI" id="CHEBI:15377"/>
        <dbReference type="ChEBI" id="CHEBI:30089"/>
        <dbReference type="ChEBI" id="CHEBI:57513"/>
        <dbReference type="ChEBI" id="CHEBI:58725"/>
        <dbReference type="EC" id="3.5.1.25"/>
    </reaction>
</comment>
<accession>A0A2N0ZBR3</accession>
<feature type="binding site" evidence="11">
    <location>
        <position position="255"/>
    </location>
    <ligand>
        <name>substrate</name>
    </ligand>
</feature>
<organism evidence="14 15">
    <name type="scientific">Cytobacillus horneckiae</name>
    <dbReference type="NCBI Taxonomy" id="549687"/>
    <lineage>
        <taxon>Bacteria</taxon>
        <taxon>Bacillati</taxon>
        <taxon>Bacillota</taxon>
        <taxon>Bacilli</taxon>
        <taxon>Bacillales</taxon>
        <taxon>Bacillaceae</taxon>
        <taxon>Cytobacillus</taxon>
    </lineage>
</organism>
<dbReference type="SUPFAM" id="SSF51556">
    <property type="entry name" value="Metallo-dependent hydrolases"/>
    <property type="match status" value="1"/>
</dbReference>
<evidence type="ECO:0000256" key="2">
    <source>
        <dbReference type="ARBA" id="ARBA00011899"/>
    </source>
</evidence>
<dbReference type="PANTHER" id="PTHR11113:SF14">
    <property type="entry name" value="N-ACETYLGLUCOSAMINE-6-PHOSPHATE DEACETYLASE"/>
    <property type="match status" value="1"/>
</dbReference>
<sequence length="388" mass="42104">MSRILLKNAQVVSEDGQLFHGYILIENKKILSVGTMNQCPDVQIKQTIDLHPDFIISPGFIDIHIHGAAGADVMDGTAKALSTIAQALPSEGTTSFLATTITQEVQQIESALKNTAEFFSSPGESEMIGIHLEGPFINKSKAGAQPDAHILKPNIPLLSRWRKISGNKIKMVTYAPENDLDLSFIKYIAHQQMIAAIGHSDGSYKEIERAANNGASHITHLFNGMRGMHHREAGAAGAALLLDSLTNEIIADGYHICPEMVSLALKMKGLERIILITDSMRAKYLQDGQYELGGQKVFVADGMAKMVDGTLAGSILKMNEAVRNMMDFSGLNVVEAIQLASANPAKKLGLFHRKGSIAPGKDSDLVVLDPKMNVVLTICRGEISYERT</sequence>
<evidence type="ECO:0000313" key="15">
    <source>
        <dbReference type="Proteomes" id="UP000233343"/>
    </source>
</evidence>
<evidence type="ECO:0000256" key="3">
    <source>
        <dbReference type="ARBA" id="ARBA00018029"/>
    </source>
</evidence>
<comment type="cofactor">
    <cofactor evidence="12">
        <name>a divalent metal cation</name>
        <dbReference type="ChEBI" id="CHEBI:60240"/>
    </cofactor>
    <text evidence="12">Binds 1 divalent metal cation per subunit.</text>
</comment>
<evidence type="ECO:0000256" key="11">
    <source>
        <dbReference type="PIRSR" id="PIRSR038994-2"/>
    </source>
</evidence>
<evidence type="ECO:0000256" key="9">
    <source>
        <dbReference type="PIRNR" id="PIRNR038994"/>
    </source>
</evidence>
<dbReference type="EMBL" id="PISD01000054">
    <property type="protein sequence ID" value="PKG26940.1"/>
    <property type="molecule type" value="Genomic_DNA"/>
</dbReference>
<dbReference type="InterPro" id="IPR003764">
    <property type="entry name" value="GlcNAc_6-P_deAcase"/>
</dbReference>
<feature type="binding site" evidence="12">
    <location>
        <position position="133"/>
    </location>
    <ligand>
        <name>Zn(2+)</name>
        <dbReference type="ChEBI" id="CHEBI:29105"/>
    </ligand>
</feature>
<comment type="similarity">
    <text evidence="1 9">Belongs to the metallo-dependent hydrolases superfamily. NagA family.</text>
</comment>
<dbReference type="Pfam" id="PF01979">
    <property type="entry name" value="Amidohydro_1"/>
    <property type="match status" value="1"/>
</dbReference>
<dbReference type="InterPro" id="IPR011059">
    <property type="entry name" value="Metal-dep_hydrolase_composite"/>
</dbReference>
<evidence type="ECO:0000256" key="4">
    <source>
        <dbReference type="ARBA" id="ARBA00022723"/>
    </source>
</evidence>
<keyword evidence="5 9" id="KW-0378">Hydrolase</keyword>
<name>A0A2N0ZBR3_9BACI</name>
<comment type="pathway">
    <text evidence="8">Amino-sugar metabolism; N-acetylneuraminate degradation; D-fructose 6-phosphate from N-acetylneuraminate: step 4/5.</text>
</comment>
<feature type="binding site" evidence="11">
    <location>
        <position position="144"/>
    </location>
    <ligand>
        <name>substrate</name>
    </ligand>
</feature>
<feature type="binding site" evidence="11">
    <location>
        <begin position="311"/>
        <end position="313"/>
    </location>
    <ligand>
        <name>substrate</name>
    </ligand>
</feature>
<evidence type="ECO:0000256" key="10">
    <source>
        <dbReference type="PIRSR" id="PIRSR038994-1"/>
    </source>
</evidence>
<evidence type="ECO:0000256" key="5">
    <source>
        <dbReference type="ARBA" id="ARBA00022801"/>
    </source>
</evidence>
<dbReference type="GO" id="GO:0006046">
    <property type="term" value="P:N-acetylglucosamine catabolic process"/>
    <property type="evidence" value="ECO:0007669"/>
    <property type="project" value="TreeGrafter"/>
</dbReference>
<dbReference type="Gene3D" id="2.30.40.10">
    <property type="entry name" value="Urease, subunit C, domain 1"/>
    <property type="match status" value="1"/>
</dbReference>
<dbReference type="GO" id="GO:0008448">
    <property type="term" value="F:N-acetylglucosamine-6-phosphate deacetylase activity"/>
    <property type="evidence" value="ECO:0007669"/>
    <property type="project" value="UniProtKB-EC"/>
</dbReference>
<dbReference type="Gene3D" id="3.20.20.140">
    <property type="entry name" value="Metal-dependent hydrolases"/>
    <property type="match status" value="1"/>
</dbReference>
<reference evidence="14 15" key="1">
    <citation type="journal article" date="2010" name="Int. J. Syst. Evol. Microbiol.">
        <title>Bacillus horneckiae sp. nov., isolated from a spacecraft-assembly clean room.</title>
        <authorList>
            <person name="Vaishampayan P."/>
            <person name="Probst A."/>
            <person name="Krishnamurthi S."/>
            <person name="Ghosh S."/>
            <person name="Osman S."/>
            <person name="McDowall A."/>
            <person name="Ruckmani A."/>
            <person name="Mayilraj S."/>
            <person name="Venkateswaran K."/>
        </authorList>
    </citation>
    <scope>NUCLEOTIDE SEQUENCE [LARGE SCALE GENOMIC DNA]</scope>
    <source>
        <strain evidence="15">1PO1SC</strain>
    </source>
</reference>
<feature type="binding site" evidence="12">
    <location>
        <position position="199"/>
    </location>
    <ligand>
        <name>Zn(2+)</name>
        <dbReference type="ChEBI" id="CHEBI:29105"/>
    </ligand>
</feature>
<dbReference type="CDD" id="cd00854">
    <property type="entry name" value="NagA"/>
    <property type="match status" value="1"/>
</dbReference>
<evidence type="ECO:0000259" key="13">
    <source>
        <dbReference type="Pfam" id="PF01979"/>
    </source>
</evidence>
<dbReference type="Proteomes" id="UP000233343">
    <property type="component" value="Unassembled WGS sequence"/>
</dbReference>
<protein>
    <recommendedName>
        <fullName evidence="3">N-acetylglucosamine-6-phosphate deacetylase</fullName>
        <ecNumber evidence="2">3.5.1.25</ecNumber>
    </recommendedName>
</protein>
<evidence type="ECO:0000256" key="12">
    <source>
        <dbReference type="PIRSR" id="PIRSR038994-3"/>
    </source>
</evidence>
<dbReference type="InterPro" id="IPR032466">
    <property type="entry name" value="Metal_Hydrolase"/>
</dbReference>
<comment type="caution">
    <text evidence="14">The sequence shown here is derived from an EMBL/GenBank/DDBJ whole genome shotgun (WGS) entry which is preliminary data.</text>
</comment>
<dbReference type="GO" id="GO:0046872">
    <property type="term" value="F:metal ion binding"/>
    <property type="evidence" value="ECO:0007669"/>
    <property type="project" value="UniProtKB-KW"/>
</dbReference>
<dbReference type="RefSeq" id="WP_066189928.1">
    <property type="nucleotide sequence ID" value="NZ_JAFDQP010000001.1"/>
</dbReference>
<feature type="binding site" evidence="12">
    <location>
        <position position="220"/>
    </location>
    <ligand>
        <name>Zn(2+)</name>
        <dbReference type="ChEBI" id="CHEBI:29105"/>
    </ligand>
</feature>
<feature type="binding site" evidence="11">
    <location>
        <begin position="223"/>
        <end position="224"/>
    </location>
    <ligand>
        <name>substrate</name>
    </ligand>
</feature>
<keyword evidence="6 9" id="KW-0119">Carbohydrate metabolism</keyword>
<feature type="active site" description="Proton donor/acceptor" evidence="10">
    <location>
        <position position="278"/>
    </location>
</feature>
<feature type="domain" description="Amidohydrolase-related" evidence="13">
    <location>
        <begin position="55"/>
        <end position="383"/>
    </location>
</feature>
<evidence type="ECO:0000313" key="14">
    <source>
        <dbReference type="EMBL" id="PKG26940.1"/>
    </source>
</evidence>
<evidence type="ECO:0000256" key="1">
    <source>
        <dbReference type="ARBA" id="ARBA00010716"/>
    </source>
</evidence>